<evidence type="ECO:0000256" key="1">
    <source>
        <dbReference type="ARBA" id="ARBA00004123"/>
    </source>
</evidence>
<keyword evidence="7" id="KW-0804">Transcription</keyword>
<keyword evidence="2" id="KW-0479">Metal-binding</keyword>
<dbReference type="InterPro" id="IPR013087">
    <property type="entry name" value="Znf_C2H2_type"/>
</dbReference>
<evidence type="ECO:0000256" key="7">
    <source>
        <dbReference type="ARBA" id="ARBA00023163"/>
    </source>
</evidence>
<dbReference type="GO" id="GO:0000981">
    <property type="term" value="F:DNA-binding transcription factor activity, RNA polymerase II-specific"/>
    <property type="evidence" value="ECO:0007669"/>
    <property type="project" value="TreeGrafter"/>
</dbReference>
<accession>A0A146LBE4</accession>
<evidence type="ECO:0000256" key="6">
    <source>
        <dbReference type="ARBA" id="ARBA00023015"/>
    </source>
</evidence>
<keyword evidence="4 9" id="KW-0863">Zinc-finger</keyword>
<dbReference type="PROSITE" id="PS50157">
    <property type="entry name" value="ZINC_FINGER_C2H2_2"/>
    <property type="match status" value="2"/>
</dbReference>
<gene>
    <name evidence="11" type="primary">ZBTB7A_3</name>
    <name evidence="11" type="ORF">g.41564</name>
</gene>
<evidence type="ECO:0000313" key="11">
    <source>
        <dbReference type="EMBL" id="JAQ04422.1"/>
    </source>
</evidence>
<protein>
    <submittedName>
        <fullName evidence="11">Zinc finger and BTB domain-containing protein 7A</fullName>
    </submittedName>
</protein>
<dbReference type="Gene3D" id="3.30.160.60">
    <property type="entry name" value="Classic Zinc Finger"/>
    <property type="match status" value="2"/>
</dbReference>
<feature type="non-terminal residue" evidence="11">
    <location>
        <position position="1"/>
    </location>
</feature>
<comment type="subcellular location">
    <subcellularLocation>
        <location evidence="1">Nucleus</location>
    </subcellularLocation>
</comment>
<evidence type="ECO:0000256" key="8">
    <source>
        <dbReference type="ARBA" id="ARBA00023242"/>
    </source>
</evidence>
<dbReference type="AlphaFoldDB" id="A0A146LBE4"/>
<reference evidence="11" key="1">
    <citation type="journal article" date="2016" name="Gigascience">
        <title>De novo construction of an expanded transcriptome assembly for the western tarnished plant bug, Lygus hesperus.</title>
        <authorList>
            <person name="Tassone E.E."/>
            <person name="Geib S.M."/>
            <person name="Hall B."/>
            <person name="Fabrick J.A."/>
            <person name="Brent C.S."/>
            <person name="Hull J.J."/>
        </authorList>
    </citation>
    <scope>NUCLEOTIDE SEQUENCE</scope>
</reference>
<proteinExistence type="predicted"/>
<dbReference type="FunFam" id="3.30.160.60:FF:002127">
    <property type="entry name" value="Uncharacterized protein"/>
    <property type="match status" value="1"/>
</dbReference>
<dbReference type="SUPFAM" id="SSF57667">
    <property type="entry name" value="beta-beta-alpha zinc fingers"/>
    <property type="match status" value="1"/>
</dbReference>
<dbReference type="SMART" id="SM00355">
    <property type="entry name" value="ZnF_C2H2"/>
    <property type="match status" value="2"/>
</dbReference>
<feature type="domain" description="C2H2-type" evidence="10">
    <location>
        <begin position="66"/>
        <end position="93"/>
    </location>
</feature>
<evidence type="ECO:0000259" key="10">
    <source>
        <dbReference type="PROSITE" id="PS50157"/>
    </source>
</evidence>
<evidence type="ECO:0000256" key="4">
    <source>
        <dbReference type="ARBA" id="ARBA00022771"/>
    </source>
</evidence>
<dbReference type="PANTHER" id="PTHR23235:SF142">
    <property type="entry name" value="ZINC FINGER PROTEIN 384"/>
    <property type="match status" value="1"/>
</dbReference>
<feature type="domain" description="C2H2-type" evidence="10">
    <location>
        <begin position="38"/>
        <end position="65"/>
    </location>
</feature>
<keyword evidence="6" id="KW-0805">Transcription regulation</keyword>
<keyword evidence="8" id="KW-0539">Nucleus</keyword>
<evidence type="ECO:0000256" key="2">
    <source>
        <dbReference type="ARBA" id="ARBA00022723"/>
    </source>
</evidence>
<dbReference type="EMBL" id="GDHC01014207">
    <property type="protein sequence ID" value="JAQ04422.1"/>
    <property type="molecule type" value="Transcribed_RNA"/>
</dbReference>
<feature type="non-terminal residue" evidence="11">
    <location>
        <position position="107"/>
    </location>
</feature>
<dbReference type="InterPro" id="IPR036236">
    <property type="entry name" value="Znf_C2H2_sf"/>
</dbReference>
<dbReference type="Pfam" id="PF00096">
    <property type="entry name" value="zf-C2H2"/>
    <property type="match status" value="2"/>
</dbReference>
<dbReference type="GO" id="GO:0000978">
    <property type="term" value="F:RNA polymerase II cis-regulatory region sequence-specific DNA binding"/>
    <property type="evidence" value="ECO:0007669"/>
    <property type="project" value="TreeGrafter"/>
</dbReference>
<dbReference type="GO" id="GO:0005634">
    <property type="term" value="C:nucleus"/>
    <property type="evidence" value="ECO:0007669"/>
    <property type="project" value="UniProtKB-SubCell"/>
</dbReference>
<sequence>IIRNDWSGQIIKEELIISDCSPPQSSGDNSPLAGQKPYACDICDHRATRLDHLKLHVMTHTGEKPYTCDSCEYRASSLGDLRRHMRTHTGGKPYSCNSCDYRAVRRA</sequence>
<evidence type="ECO:0000256" key="5">
    <source>
        <dbReference type="ARBA" id="ARBA00022833"/>
    </source>
</evidence>
<keyword evidence="5" id="KW-0862">Zinc</keyword>
<dbReference type="FunFam" id="3.30.160.60:FF:000395">
    <property type="entry name" value="zinc finger protein 513"/>
    <property type="match status" value="1"/>
</dbReference>
<evidence type="ECO:0000256" key="9">
    <source>
        <dbReference type="PROSITE-ProRule" id="PRU00042"/>
    </source>
</evidence>
<keyword evidence="3" id="KW-0677">Repeat</keyword>
<dbReference type="GO" id="GO:0008270">
    <property type="term" value="F:zinc ion binding"/>
    <property type="evidence" value="ECO:0007669"/>
    <property type="project" value="UniProtKB-KW"/>
</dbReference>
<dbReference type="PANTHER" id="PTHR23235">
    <property type="entry name" value="KRUEPPEL-LIKE TRANSCRIPTION FACTOR"/>
    <property type="match status" value="1"/>
</dbReference>
<name>A0A146LBE4_LYGHE</name>
<organism evidence="11">
    <name type="scientific">Lygus hesperus</name>
    <name type="common">Western plant bug</name>
    <dbReference type="NCBI Taxonomy" id="30085"/>
    <lineage>
        <taxon>Eukaryota</taxon>
        <taxon>Metazoa</taxon>
        <taxon>Ecdysozoa</taxon>
        <taxon>Arthropoda</taxon>
        <taxon>Hexapoda</taxon>
        <taxon>Insecta</taxon>
        <taxon>Pterygota</taxon>
        <taxon>Neoptera</taxon>
        <taxon>Paraneoptera</taxon>
        <taxon>Hemiptera</taxon>
        <taxon>Heteroptera</taxon>
        <taxon>Panheteroptera</taxon>
        <taxon>Cimicomorpha</taxon>
        <taxon>Miridae</taxon>
        <taxon>Mirini</taxon>
        <taxon>Lygus</taxon>
    </lineage>
</organism>
<evidence type="ECO:0000256" key="3">
    <source>
        <dbReference type="ARBA" id="ARBA00022737"/>
    </source>
</evidence>